<organism evidence="8 9">
    <name type="scientific">Paraburkholderia pallida</name>
    <dbReference type="NCBI Taxonomy" id="2547399"/>
    <lineage>
        <taxon>Bacteria</taxon>
        <taxon>Pseudomonadati</taxon>
        <taxon>Pseudomonadota</taxon>
        <taxon>Betaproteobacteria</taxon>
        <taxon>Burkholderiales</taxon>
        <taxon>Burkholderiaceae</taxon>
        <taxon>Paraburkholderia</taxon>
    </lineage>
</organism>
<feature type="domain" description="3-dehydroquinate synthase N-terminal" evidence="6">
    <location>
        <begin position="86"/>
        <end position="194"/>
    </location>
</feature>
<feature type="domain" description="3-dehydroquinate synthase C-terminal" evidence="7">
    <location>
        <begin position="200"/>
        <end position="325"/>
    </location>
</feature>
<dbReference type="InterPro" id="IPR030960">
    <property type="entry name" value="DHQS/DOIS_N"/>
</dbReference>
<dbReference type="KEGG" id="ppai:E1956_18130"/>
<dbReference type="CDD" id="cd08198">
    <property type="entry name" value="DHQS-like"/>
    <property type="match status" value="1"/>
</dbReference>
<accession>A0A4P7CT26</accession>
<evidence type="ECO:0000256" key="4">
    <source>
        <dbReference type="ARBA" id="ARBA00023141"/>
    </source>
</evidence>
<keyword evidence="4" id="KW-0057">Aromatic amino acid biosynthesis</keyword>
<dbReference type="GO" id="GO:0009073">
    <property type="term" value="P:aromatic amino acid family biosynthetic process"/>
    <property type="evidence" value="ECO:0007669"/>
    <property type="project" value="UniProtKB-KW"/>
</dbReference>
<evidence type="ECO:0000313" key="9">
    <source>
        <dbReference type="Proteomes" id="UP000295727"/>
    </source>
</evidence>
<evidence type="ECO:0000256" key="1">
    <source>
        <dbReference type="ARBA" id="ARBA00001911"/>
    </source>
</evidence>
<keyword evidence="5 8" id="KW-0456">Lyase</keyword>
<protein>
    <submittedName>
        <fullName evidence="8">3-dehydroquinate synthase</fullName>
        <ecNumber evidence="8">4.2.3.4</ecNumber>
    </submittedName>
</protein>
<dbReference type="Pfam" id="PF24621">
    <property type="entry name" value="DHQS_C"/>
    <property type="match status" value="1"/>
</dbReference>
<proteinExistence type="predicted"/>
<evidence type="ECO:0000256" key="3">
    <source>
        <dbReference type="ARBA" id="ARBA00023027"/>
    </source>
</evidence>
<dbReference type="EC" id="4.2.3.4" evidence="8"/>
<dbReference type="Gene3D" id="3.40.50.1970">
    <property type="match status" value="1"/>
</dbReference>
<dbReference type="InterPro" id="IPR056179">
    <property type="entry name" value="DHQS_C"/>
</dbReference>
<dbReference type="OrthoDB" id="9806583at2"/>
<gene>
    <name evidence="8" type="ORF">E1956_18130</name>
</gene>
<evidence type="ECO:0000256" key="5">
    <source>
        <dbReference type="ARBA" id="ARBA00023239"/>
    </source>
</evidence>
<sequence>MLEHRIDQIFDVRYSYPVCFTRDAFAPANSVLADLLRPRERGRGPARVLSAIDAAIVAACPEYPQAIERYAQTHADALELARPAWIVRGGEAVKQELDEVGVFYDFAREHGLCRHSYVVAIGGGALLDAVGFAAATAHRGVRLIRLPSTVLGQNDAGVGVKNAVNWHGRKNFVGTFAPPFAVVNDFALLDSVPVADRRAGIAEAVKVALIRDAEFFGALHADRRALAALAPHAMEPMIVRCAQLHLAQIRHSGDPFERGSARPLDFGHWSAHKLEELSHHRLRHGEAVAIGIALDVVYSQRIGLLTRAQADLVLDTLRDIGFVLDDAALDMLDVAGALNDFREHLGGELCITLLESIGRGVEVNRIDVAVMRGCVDALRCAHREHVAAEFEAGTHAEIQVETHAEVER</sequence>
<evidence type="ECO:0000313" key="8">
    <source>
        <dbReference type="EMBL" id="QBQ99138.1"/>
    </source>
</evidence>
<dbReference type="SUPFAM" id="SSF56796">
    <property type="entry name" value="Dehydroquinate synthase-like"/>
    <property type="match status" value="1"/>
</dbReference>
<dbReference type="Pfam" id="PF01761">
    <property type="entry name" value="DHQ_synthase"/>
    <property type="match status" value="1"/>
</dbReference>
<dbReference type="PANTHER" id="PTHR43622">
    <property type="entry name" value="3-DEHYDROQUINATE SYNTHASE"/>
    <property type="match status" value="1"/>
</dbReference>
<dbReference type="GO" id="GO:0008652">
    <property type="term" value="P:amino acid biosynthetic process"/>
    <property type="evidence" value="ECO:0007669"/>
    <property type="project" value="UniProtKB-KW"/>
</dbReference>
<dbReference type="Gene3D" id="1.20.1090.10">
    <property type="entry name" value="Dehydroquinate synthase-like - alpha domain"/>
    <property type="match status" value="1"/>
</dbReference>
<evidence type="ECO:0000259" key="7">
    <source>
        <dbReference type="Pfam" id="PF24621"/>
    </source>
</evidence>
<name>A0A4P7CT26_9BURK</name>
<dbReference type="RefSeq" id="WP_134751591.1">
    <property type="nucleotide sequence ID" value="NZ_CP038149.1"/>
</dbReference>
<dbReference type="Proteomes" id="UP000295727">
    <property type="component" value="Chromosome 2"/>
</dbReference>
<dbReference type="GO" id="GO:0003856">
    <property type="term" value="F:3-dehydroquinate synthase activity"/>
    <property type="evidence" value="ECO:0007669"/>
    <property type="project" value="UniProtKB-EC"/>
</dbReference>
<keyword evidence="2" id="KW-0028">Amino-acid biosynthesis</keyword>
<dbReference type="AlphaFoldDB" id="A0A4P7CT26"/>
<dbReference type="EMBL" id="CP038149">
    <property type="protein sequence ID" value="QBQ99138.1"/>
    <property type="molecule type" value="Genomic_DNA"/>
</dbReference>
<keyword evidence="9" id="KW-1185">Reference proteome</keyword>
<dbReference type="InterPro" id="IPR050071">
    <property type="entry name" value="Dehydroquinate_synthase"/>
</dbReference>
<comment type="cofactor">
    <cofactor evidence="1">
        <name>NAD(+)</name>
        <dbReference type="ChEBI" id="CHEBI:57540"/>
    </cofactor>
</comment>
<evidence type="ECO:0000259" key="6">
    <source>
        <dbReference type="Pfam" id="PF01761"/>
    </source>
</evidence>
<dbReference type="NCBIfam" id="NF004852">
    <property type="entry name" value="PRK06203.1"/>
    <property type="match status" value="1"/>
</dbReference>
<keyword evidence="3" id="KW-0520">NAD</keyword>
<reference evidence="8 9" key="1">
    <citation type="submission" date="2019-03" db="EMBL/GenBank/DDBJ databases">
        <title>Paraburkholderia sp. 7MH5, isolated from subtropical forest soil.</title>
        <authorList>
            <person name="Gao Z.-H."/>
            <person name="Qiu L.-H."/>
        </authorList>
    </citation>
    <scope>NUCLEOTIDE SEQUENCE [LARGE SCALE GENOMIC DNA]</scope>
    <source>
        <strain evidence="8 9">7MH5</strain>
    </source>
</reference>
<evidence type="ECO:0000256" key="2">
    <source>
        <dbReference type="ARBA" id="ARBA00022605"/>
    </source>
</evidence>
<dbReference type="PANTHER" id="PTHR43622:SF7">
    <property type="entry name" value="3-DEHYDROQUINATE SYNTHASE, CHLOROPLASTIC"/>
    <property type="match status" value="1"/>
</dbReference>